<protein>
    <recommendedName>
        <fullName evidence="2">SsuA/THI5-like domain-containing protein</fullName>
    </recommendedName>
</protein>
<dbReference type="Proteomes" id="UP000075304">
    <property type="component" value="Unassembled WGS sequence"/>
</dbReference>
<dbReference type="InterPro" id="IPR027939">
    <property type="entry name" value="NMT1/THI5"/>
</dbReference>
<dbReference type="PANTHER" id="PTHR31528">
    <property type="entry name" value="4-AMINO-5-HYDROXYMETHYL-2-METHYLPYRIMIDINE PHOSPHATE SYNTHASE THI11-RELATED"/>
    <property type="match status" value="1"/>
</dbReference>
<feature type="domain" description="SsuA/THI5-like" evidence="2">
    <location>
        <begin position="42"/>
        <end position="253"/>
    </location>
</feature>
<evidence type="ECO:0000313" key="4">
    <source>
        <dbReference type="Proteomes" id="UP000075304"/>
    </source>
</evidence>
<keyword evidence="1" id="KW-0732">Signal</keyword>
<evidence type="ECO:0000256" key="1">
    <source>
        <dbReference type="SAM" id="SignalP"/>
    </source>
</evidence>
<dbReference type="PANTHER" id="PTHR31528:SF3">
    <property type="entry name" value="THIAMINE BIOSYNTHESIS PROTEIN HI_0357-RELATED"/>
    <property type="match status" value="1"/>
</dbReference>
<dbReference type="RefSeq" id="WP_061574235.1">
    <property type="nucleotide sequence ID" value="NZ_LQYI01000010.1"/>
</dbReference>
<evidence type="ECO:0000313" key="3">
    <source>
        <dbReference type="EMBL" id="KYC73168.1"/>
    </source>
</evidence>
<reference evidence="3 4" key="1">
    <citation type="submission" date="2016-01" db="EMBL/GenBank/DDBJ databases">
        <title>Genome Sequences of Twelve Sporeforming Bacillus Species Isolated from Foods.</title>
        <authorList>
            <person name="Berendsen E.M."/>
            <person name="Wells-Bennik M.H."/>
            <person name="Krawcyk A.O."/>
            <person name="De Jong A."/>
            <person name="Holsappel S."/>
            <person name="Eijlander R.T."/>
            <person name="Kuipers O.P."/>
        </authorList>
    </citation>
    <scope>NUCLEOTIDE SEQUENCE [LARGE SCALE GENOMIC DNA]</scope>
    <source>
        <strain evidence="3 4">B4099</strain>
    </source>
</reference>
<sequence>MKKLWILTAALALILGACSSRADHTSKHHLQKITIMLDWYPNAVHSFLYVAQEKGYFKEQGLDVSIKMPSDTNDPLKLVAANQVDIALSYQPQVLMARDENIPVQSFGAVVRHTLNRVMVPASSNIRSPKDLAGKTVGYSSIPLYEAAIRTMVKTDGGNPNKVKTVDVGYDLIPALATHKTDAIIGGFVNHEKLLLEKEGHAVRTFNPAKYGVPDYYELVLIANENKLKQQPEIFKKFLTAAEKGQQYVKKHSQKGLAILLKHEDPSSPLDKNVETKSLQILLPLMDEKNKPFAYQDPKSWEKVSDWLYQTKMTKTHINAEKAFTNLSK</sequence>
<organism evidence="3 4">
    <name type="scientific">Heyndrickxia coagulans</name>
    <name type="common">Weizmannia coagulans</name>
    <dbReference type="NCBI Taxonomy" id="1398"/>
    <lineage>
        <taxon>Bacteria</taxon>
        <taxon>Bacillati</taxon>
        <taxon>Bacillota</taxon>
        <taxon>Bacilli</taxon>
        <taxon>Bacillales</taxon>
        <taxon>Bacillaceae</taxon>
        <taxon>Heyndrickxia</taxon>
    </lineage>
</organism>
<dbReference type="InterPro" id="IPR015168">
    <property type="entry name" value="SsuA/THI5"/>
</dbReference>
<feature type="signal peptide" evidence="1">
    <location>
        <begin position="1"/>
        <end position="22"/>
    </location>
</feature>
<evidence type="ECO:0000259" key="2">
    <source>
        <dbReference type="Pfam" id="PF09084"/>
    </source>
</evidence>
<dbReference type="PROSITE" id="PS51257">
    <property type="entry name" value="PROKAR_LIPOPROTEIN"/>
    <property type="match status" value="1"/>
</dbReference>
<accession>A0A150KIJ9</accession>
<dbReference type="SUPFAM" id="SSF53850">
    <property type="entry name" value="Periplasmic binding protein-like II"/>
    <property type="match status" value="1"/>
</dbReference>
<dbReference type="GO" id="GO:0009228">
    <property type="term" value="P:thiamine biosynthetic process"/>
    <property type="evidence" value="ECO:0007669"/>
    <property type="project" value="InterPro"/>
</dbReference>
<dbReference type="Pfam" id="PF09084">
    <property type="entry name" value="NMT1"/>
    <property type="match status" value="1"/>
</dbReference>
<dbReference type="Gene3D" id="3.40.190.10">
    <property type="entry name" value="Periplasmic binding protein-like II"/>
    <property type="match status" value="2"/>
</dbReference>
<gene>
    <name evidence="3" type="ORF">B4099_1526</name>
</gene>
<proteinExistence type="predicted"/>
<comment type="caution">
    <text evidence="3">The sequence shown here is derived from an EMBL/GenBank/DDBJ whole genome shotgun (WGS) entry which is preliminary data.</text>
</comment>
<dbReference type="CDD" id="cd13651">
    <property type="entry name" value="PBP2_ThiY"/>
    <property type="match status" value="1"/>
</dbReference>
<feature type="chain" id="PRO_5007563809" description="SsuA/THI5-like domain-containing protein" evidence="1">
    <location>
        <begin position="23"/>
        <end position="329"/>
    </location>
</feature>
<dbReference type="AlphaFoldDB" id="A0A150KIJ9"/>
<name>A0A150KIJ9_HEYCO</name>
<dbReference type="PATRIC" id="fig|1398.25.peg.24"/>
<dbReference type="EMBL" id="LQYI01000010">
    <property type="protein sequence ID" value="KYC73168.1"/>
    <property type="molecule type" value="Genomic_DNA"/>
</dbReference>